<accession>A0A0V1DXF6</accession>
<reference evidence="1 2" key="1">
    <citation type="submission" date="2015-01" db="EMBL/GenBank/DDBJ databases">
        <title>Evolution of Trichinella species and genotypes.</title>
        <authorList>
            <person name="Korhonen P.K."/>
            <person name="Edoardo P."/>
            <person name="Giuseppe L.R."/>
            <person name="Gasser R.B."/>
        </authorList>
    </citation>
    <scope>NUCLEOTIDE SEQUENCE [LARGE SCALE GENOMIC DNA]</scope>
    <source>
        <strain evidence="1">ISS13</strain>
    </source>
</reference>
<comment type="caution">
    <text evidence="1">The sequence shown here is derived from an EMBL/GenBank/DDBJ whole genome shotgun (WGS) entry which is preliminary data.</text>
</comment>
<evidence type="ECO:0000313" key="1">
    <source>
        <dbReference type="EMBL" id="KRY66256.1"/>
    </source>
</evidence>
<organism evidence="1 2">
    <name type="scientific">Trichinella pseudospiralis</name>
    <name type="common">Parasitic roundworm</name>
    <dbReference type="NCBI Taxonomy" id="6337"/>
    <lineage>
        <taxon>Eukaryota</taxon>
        <taxon>Metazoa</taxon>
        <taxon>Ecdysozoa</taxon>
        <taxon>Nematoda</taxon>
        <taxon>Enoplea</taxon>
        <taxon>Dorylaimia</taxon>
        <taxon>Trichinellida</taxon>
        <taxon>Trichinellidae</taxon>
        <taxon>Trichinella</taxon>
    </lineage>
</organism>
<dbReference type="Proteomes" id="UP000054632">
    <property type="component" value="Unassembled WGS sequence"/>
</dbReference>
<protein>
    <submittedName>
        <fullName evidence="1">Uncharacterized protein</fullName>
    </submittedName>
</protein>
<sequence length="111" mass="11991">MGNHTAAYENKGPDVIQINWHCRNHANYLSNLATRGAVGSTPPVYIRERKLQNHSGKKLRLERSSVVRSSGPNVPVTVAECNGVVVPNQLSLSTSTSVDSGIWRASSVASH</sequence>
<proteinExistence type="predicted"/>
<evidence type="ECO:0000313" key="2">
    <source>
        <dbReference type="Proteomes" id="UP000054632"/>
    </source>
</evidence>
<gene>
    <name evidence="1" type="ORF">T4A_10784</name>
</gene>
<name>A0A0V1DXF6_TRIPS</name>
<dbReference type="EMBL" id="JYDR01000176">
    <property type="protein sequence ID" value="KRY66256.1"/>
    <property type="molecule type" value="Genomic_DNA"/>
</dbReference>
<dbReference type="AlphaFoldDB" id="A0A0V1DXF6"/>